<dbReference type="InterPro" id="IPR017900">
    <property type="entry name" value="4Fe4S_Fe_S_CS"/>
</dbReference>
<accession>A0A645D9G6</accession>
<proteinExistence type="predicted"/>
<organism evidence="2">
    <name type="scientific">bioreactor metagenome</name>
    <dbReference type="NCBI Taxonomy" id="1076179"/>
    <lineage>
        <taxon>unclassified sequences</taxon>
        <taxon>metagenomes</taxon>
        <taxon>ecological metagenomes</taxon>
    </lineage>
</organism>
<dbReference type="Gene3D" id="3.30.70.20">
    <property type="match status" value="1"/>
</dbReference>
<evidence type="ECO:0000259" key="1">
    <source>
        <dbReference type="PROSITE" id="PS51379"/>
    </source>
</evidence>
<reference evidence="2" key="1">
    <citation type="submission" date="2019-08" db="EMBL/GenBank/DDBJ databases">
        <authorList>
            <person name="Kucharzyk K."/>
            <person name="Murdoch R.W."/>
            <person name="Higgins S."/>
            <person name="Loffler F."/>
        </authorList>
    </citation>
    <scope>NUCLEOTIDE SEQUENCE</scope>
</reference>
<name>A0A645D9G6_9ZZZZ</name>
<dbReference type="AlphaFoldDB" id="A0A645D9G6"/>
<dbReference type="InterPro" id="IPR036812">
    <property type="entry name" value="NAD(P)_OxRdtase_dom_sf"/>
</dbReference>
<evidence type="ECO:0000313" key="2">
    <source>
        <dbReference type="EMBL" id="MPM85688.1"/>
    </source>
</evidence>
<feature type="domain" description="4Fe-4S ferredoxin-type" evidence="1">
    <location>
        <begin position="186"/>
        <end position="214"/>
    </location>
</feature>
<protein>
    <recommendedName>
        <fullName evidence="1">4Fe-4S ferredoxin-type domain-containing protein</fullName>
    </recommendedName>
</protein>
<comment type="caution">
    <text evidence="2">The sequence shown here is derived from an EMBL/GenBank/DDBJ whole genome shotgun (WGS) entry which is preliminary data.</text>
</comment>
<dbReference type="SUPFAM" id="SSF51430">
    <property type="entry name" value="NAD(P)-linked oxidoreductase"/>
    <property type="match status" value="1"/>
</dbReference>
<dbReference type="Pfam" id="PF13183">
    <property type="entry name" value="Fer4_8"/>
    <property type="match status" value="1"/>
</dbReference>
<dbReference type="Gene3D" id="3.20.20.100">
    <property type="entry name" value="NADP-dependent oxidoreductase domain"/>
    <property type="match status" value="1"/>
</dbReference>
<dbReference type="PROSITE" id="PS51379">
    <property type="entry name" value="4FE4S_FER_2"/>
    <property type="match status" value="1"/>
</dbReference>
<dbReference type="SUPFAM" id="SSF46548">
    <property type="entry name" value="alpha-helical ferredoxin"/>
    <property type="match status" value="1"/>
</dbReference>
<dbReference type="InterPro" id="IPR017896">
    <property type="entry name" value="4Fe4S_Fe-S-bd"/>
</dbReference>
<gene>
    <name evidence="2" type="ORF">SDC9_132769</name>
</gene>
<dbReference type="PROSITE" id="PS00198">
    <property type="entry name" value="4FE4S_FER_1"/>
    <property type="match status" value="1"/>
</dbReference>
<sequence length="225" mass="24462">MAAQLVKTGKFDVVMFSVNPLFDLVFNDMDRFFTMAADEPYPEELSIDPARSEFYKLCEEKGVSITVMKSLAAGGLLDPLDSPFKAVMTVPQCIHYAASRPAVASVLVGVGSTQEVQAALSYCTASKEELDFSHIINNIGGGRDKRCMYCNHCLPCPVHIDVAAVTRLVDEAAKGGGMEALKSRYETLDVKPSACIRCGACTARCPFGIDVTENISKAVWLFEEN</sequence>
<dbReference type="EMBL" id="VSSQ01033920">
    <property type="protein sequence ID" value="MPM85688.1"/>
    <property type="molecule type" value="Genomic_DNA"/>
</dbReference>